<proteinExistence type="inferred from homology"/>
<dbReference type="CDD" id="cd00364">
    <property type="entry name" value="Ribosomal_uS17"/>
    <property type="match status" value="1"/>
</dbReference>
<dbReference type="Gene3D" id="2.40.50.140">
    <property type="entry name" value="Nucleic acid-binding proteins"/>
    <property type="match status" value="1"/>
</dbReference>
<name>S5DMD7_9ACTN</name>
<evidence type="ECO:0000256" key="1">
    <source>
        <dbReference type="ARBA" id="ARBA00010254"/>
    </source>
</evidence>
<dbReference type="AlphaFoldDB" id="S5DMD7"/>
<comment type="similarity">
    <text evidence="1 6">Belongs to the universal ribosomal protein uS17 family.</text>
</comment>
<evidence type="ECO:0000256" key="5">
    <source>
        <dbReference type="ARBA" id="ARBA00023274"/>
    </source>
</evidence>
<dbReference type="GO" id="GO:0019843">
    <property type="term" value="F:rRNA binding"/>
    <property type="evidence" value="ECO:0007669"/>
    <property type="project" value="UniProtKB-UniRule"/>
</dbReference>
<reference evidence="7" key="1">
    <citation type="journal article" date="2013" name="Sci. Rep.">
        <title>Metagenomics uncovers a new group of low GC and ultra-small marine Actinobacteria.</title>
        <authorList>
            <person name="Ghai R."/>
            <person name="Mizuno C.M."/>
            <person name="Picazo A."/>
            <person name="Camacho A."/>
            <person name="Rodriguez-Valera F."/>
        </authorList>
    </citation>
    <scope>NUCLEOTIDE SEQUENCE</scope>
</reference>
<evidence type="ECO:0000256" key="2">
    <source>
        <dbReference type="ARBA" id="ARBA00022730"/>
    </source>
</evidence>
<sequence length="87" mass="10222">MTDSNRTFRKTRTGIVTSDSREKTVTVSIEIQFPHPKYKKIVKKTRKLHAHDDSFEAKVGDTVKIMETKPYSKTKKWRVTEIVERAR</sequence>
<gene>
    <name evidence="6" type="primary">rpsQ</name>
</gene>
<evidence type="ECO:0000256" key="6">
    <source>
        <dbReference type="HAMAP-Rule" id="MF_01345"/>
    </source>
</evidence>
<dbReference type="GO" id="GO:0006412">
    <property type="term" value="P:translation"/>
    <property type="evidence" value="ECO:0007669"/>
    <property type="project" value="UniProtKB-UniRule"/>
</dbReference>
<evidence type="ECO:0000256" key="4">
    <source>
        <dbReference type="ARBA" id="ARBA00022980"/>
    </source>
</evidence>
<evidence type="ECO:0000256" key="3">
    <source>
        <dbReference type="ARBA" id="ARBA00022884"/>
    </source>
</evidence>
<dbReference type="InterPro" id="IPR000266">
    <property type="entry name" value="Ribosomal_uS17"/>
</dbReference>
<keyword evidence="4 6" id="KW-0689">Ribosomal protein</keyword>
<dbReference type="InterPro" id="IPR012340">
    <property type="entry name" value="NA-bd_OB-fold"/>
</dbReference>
<comment type="subunit">
    <text evidence="6">Part of the 30S ribosomal subunit.</text>
</comment>
<dbReference type="GO" id="GO:0003735">
    <property type="term" value="F:structural constituent of ribosome"/>
    <property type="evidence" value="ECO:0007669"/>
    <property type="project" value="UniProtKB-UniRule"/>
</dbReference>
<dbReference type="GO" id="GO:0022627">
    <property type="term" value="C:cytosolic small ribosomal subunit"/>
    <property type="evidence" value="ECO:0007669"/>
    <property type="project" value="UniProtKB-UniRule"/>
</dbReference>
<dbReference type="PANTHER" id="PTHR10744:SF1">
    <property type="entry name" value="SMALL RIBOSOMAL SUBUNIT PROTEIN US17M"/>
    <property type="match status" value="1"/>
</dbReference>
<keyword evidence="2 6" id="KW-0699">rRNA-binding</keyword>
<dbReference type="EMBL" id="KC811150">
    <property type="protein sequence ID" value="AGQ20091.1"/>
    <property type="molecule type" value="Genomic_DNA"/>
</dbReference>
<dbReference type="InterPro" id="IPR019984">
    <property type="entry name" value="Ribosomal_uS17_bact/chlr"/>
</dbReference>
<dbReference type="Pfam" id="PF00366">
    <property type="entry name" value="Ribosomal_S17"/>
    <property type="match status" value="1"/>
</dbReference>
<protein>
    <recommendedName>
        <fullName evidence="6">Small ribosomal subunit protein uS17</fullName>
    </recommendedName>
</protein>
<keyword evidence="3 6" id="KW-0694">RNA-binding</keyword>
<dbReference type="NCBIfam" id="TIGR03635">
    <property type="entry name" value="uS17_bact"/>
    <property type="match status" value="1"/>
</dbReference>
<dbReference type="SUPFAM" id="SSF50249">
    <property type="entry name" value="Nucleic acid-binding proteins"/>
    <property type="match status" value="1"/>
</dbReference>
<dbReference type="NCBIfam" id="NF004123">
    <property type="entry name" value="PRK05610.1"/>
    <property type="match status" value="1"/>
</dbReference>
<organism evidence="7">
    <name type="scientific">Candidatus Actinomarina minuta</name>
    <dbReference type="NCBI Taxonomy" id="1389454"/>
    <lineage>
        <taxon>Bacteria</taxon>
        <taxon>Bacillati</taxon>
        <taxon>Actinomycetota</taxon>
        <taxon>Actinomycetes</taxon>
        <taxon>Candidatus Actinomarinidae</taxon>
        <taxon>Candidatus Actinomarinales</taxon>
        <taxon>Candidatus Actinomarineae</taxon>
        <taxon>Candidatus Actinomarinaceae</taxon>
        <taxon>Candidatus Actinomarina</taxon>
    </lineage>
</organism>
<evidence type="ECO:0000313" key="7">
    <source>
        <dbReference type="EMBL" id="AGQ20091.1"/>
    </source>
</evidence>
<dbReference type="PRINTS" id="PR00973">
    <property type="entry name" value="RIBOSOMALS17"/>
</dbReference>
<comment type="function">
    <text evidence="6">One of the primary rRNA binding proteins, it binds specifically to the 5'-end of 16S ribosomal RNA.</text>
</comment>
<accession>S5DMD7</accession>
<dbReference type="PANTHER" id="PTHR10744">
    <property type="entry name" value="40S RIBOSOMAL PROTEIN S11 FAMILY MEMBER"/>
    <property type="match status" value="1"/>
</dbReference>
<dbReference type="HAMAP" id="MF_01345_B">
    <property type="entry name" value="Ribosomal_uS17_B"/>
    <property type="match status" value="1"/>
</dbReference>
<keyword evidence="5 6" id="KW-0687">Ribonucleoprotein</keyword>